<feature type="domain" description="Predicted membrane protein YciQ-like C-terminal" evidence="4">
    <location>
        <begin position="453"/>
        <end position="557"/>
    </location>
</feature>
<evidence type="ECO:0000256" key="2">
    <source>
        <dbReference type="SAM" id="Phobius"/>
    </source>
</evidence>
<evidence type="ECO:0000313" key="5">
    <source>
        <dbReference type="EMBL" id="MBC5845424.1"/>
    </source>
</evidence>
<evidence type="ECO:0000256" key="1">
    <source>
        <dbReference type="SAM" id="MobiDB-lite"/>
    </source>
</evidence>
<keyword evidence="2" id="KW-1133">Transmembrane helix</keyword>
<proteinExistence type="predicted"/>
<dbReference type="AlphaFoldDB" id="A0A923N162"/>
<dbReference type="EMBL" id="JACRUL010000037">
    <property type="protein sequence ID" value="MBC5845424.1"/>
    <property type="molecule type" value="Genomic_DNA"/>
</dbReference>
<feature type="compositionally biased region" description="Gly residues" evidence="1">
    <location>
        <begin position="624"/>
        <end position="642"/>
    </location>
</feature>
<feature type="transmembrane region" description="Helical" evidence="2">
    <location>
        <begin position="396"/>
        <end position="412"/>
    </location>
</feature>
<keyword evidence="2" id="KW-0812">Transmembrane</keyword>
<keyword evidence="2" id="KW-0472">Membrane</keyword>
<keyword evidence="6" id="KW-1185">Reference proteome</keyword>
<feature type="transmembrane region" description="Helical" evidence="2">
    <location>
        <begin position="241"/>
        <end position="257"/>
    </location>
</feature>
<evidence type="ECO:0000313" key="6">
    <source>
        <dbReference type="Proteomes" id="UP000641454"/>
    </source>
</evidence>
<dbReference type="RefSeq" id="WP_187019951.1">
    <property type="nucleotide sequence ID" value="NZ_JACRUK010000038.1"/>
</dbReference>
<feature type="transmembrane region" description="Helical" evidence="2">
    <location>
        <begin position="445"/>
        <end position="468"/>
    </location>
</feature>
<comment type="caution">
    <text evidence="5">The sequence shown here is derived from an EMBL/GenBank/DDBJ whole genome shotgun (WGS) entry which is preliminary data.</text>
</comment>
<dbReference type="InterPro" id="IPR018702">
    <property type="entry name" value="DUF2207"/>
</dbReference>
<feature type="domain" description="Predicted membrane protein YciQ-like C-terminal" evidence="4">
    <location>
        <begin position="273"/>
        <end position="439"/>
    </location>
</feature>
<sequence length="642" mass="72029">MRVVQVKKIVVFISLLFFFYGNAQERIIHFDTKIQIQHSGIIQVTENIQIKAEGNQFKHGLLRVLPLNRKDKDGNDVDLGYEISSIKKDGIEEPYFTKEEDDFYKIYIGSKDRELDAGTYTYQITYSMPYQIGYFEGYDELYWNVTGNDWEFSIDHATCEIYLPTENAEFKSLYSYSGAEGAKGSNANNLLINNKTVASFSIDGLRPYEGLTVAASFDKGLVLPPSTLEKSASFYKQIKEMLWSVLFGIAALFFCYYQRFVKKRNRSNAIIPEFRPPFDWSPAIVGYVYNNGFNDEVYMASVINTAVKGAIKINETIDEGVFTNSKIYEIEVLKKTPSNLSDEEEAFFKPLANRVRILVSMTSYKIFEKAYNAWQNRVTKQIKIDTYHVSTTRKKIVGFLLLVNVGLIFLLLSKTKGYANYAFLMIAIVGSVGVTLWIRNKIEHIGLMILRGLLCFFWVIPTVFIYIVSLFMVTWMQLGVQVILILAYIVYVYNIEKHTQIGIEAMERIGGFKLYLETAEKDRINMLNPPEQTPELFEELLPYAIALDVDVAWGKQFENVLELAKYDPAWYSGNEGFYITSSGFVSSFGKSVSASRVDPTPPRSSSGSSSSSSSGSSGSWSSGSSGGGSSGGGGGGGGGGGW</sequence>
<evidence type="ECO:0000259" key="4">
    <source>
        <dbReference type="Pfam" id="PF20990"/>
    </source>
</evidence>
<dbReference type="Pfam" id="PF09972">
    <property type="entry name" value="DUF2207"/>
    <property type="match status" value="1"/>
</dbReference>
<reference evidence="5 6" key="1">
    <citation type="submission" date="2020-08" db="EMBL/GenBank/DDBJ databases">
        <title>Description of novel Flavobacterium F-392 isolate.</title>
        <authorList>
            <person name="Saticioglu I.B."/>
            <person name="Duman M."/>
            <person name="Altun S."/>
        </authorList>
    </citation>
    <scope>NUCLEOTIDE SEQUENCE [LARGE SCALE GENOMIC DNA]</scope>
    <source>
        <strain evidence="5 6">F-392</strain>
    </source>
</reference>
<dbReference type="Pfam" id="PF20990">
    <property type="entry name" value="DUF2207_C"/>
    <property type="match status" value="2"/>
</dbReference>
<name>A0A923N162_9FLAO</name>
<feature type="region of interest" description="Disordered" evidence="1">
    <location>
        <begin position="595"/>
        <end position="642"/>
    </location>
</feature>
<feature type="transmembrane region" description="Helical" evidence="2">
    <location>
        <begin position="418"/>
        <end position="438"/>
    </location>
</feature>
<dbReference type="InterPro" id="IPR048389">
    <property type="entry name" value="YciQ-like_C"/>
</dbReference>
<evidence type="ECO:0000259" key="3">
    <source>
        <dbReference type="Pfam" id="PF09972"/>
    </source>
</evidence>
<feature type="domain" description="DUF2207" evidence="3">
    <location>
        <begin position="27"/>
        <end position="217"/>
    </location>
</feature>
<accession>A0A923N162</accession>
<gene>
    <name evidence="5" type="ORF">H8R25_13380</name>
</gene>
<dbReference type="Proteomes" id="UP000641454">
    <property type="component" value="Unassembled WGS sequence"/>
</dbReference>
<feature type="transmembrane region" description="Helical" evidence="2">
    <location>
        <begin position="474"/>
        <end position="493"/>
    </location>
</feature>
<organism evidence="5 6">
    <name type="scientific">Flavobacterium muglaense</name>
    <dbReference type="NCBI Taxonomy" id="2764716"/>
    <lineage>
        <taxon>Bacteria</taxon>
        <taxon>Pseudomonadati</taxon>
        <taxon>Bacteroidota</taxon>
        <taxon>Flavobacteriia</taxon>
        <taxon>Flavobacteriales</taxon>
        <taxon>Flavobacteriaceae</taxon>
        <taxon>Flavobacterium</taxon>
    </lineage>
</organism>
<protein>
    <submittedName>
        <fullName evidence="5">DUF2207 domain-containing protein</fullName>
    </submittedName>
</protein>
<feature type="compositionally biased region" description="Low complexity" evidence="1">
    <location>
        <begin position="604"/>
        <end position="623"/>
    </location>
</feature>